<organism evidence="2 3">
    <name type="scientific">Pristionchus mayeri</name>
    <dbReference type="NCBI Taxonomy" id="1317129"/>
    <lineage>
        <taxon>Eukaryota</taxon>
        <taxon>Metazoa</taxon>
        <taxon>Ecdysozoa</taxon>
        <taxon>Nematoda</taxon>
        <taxon>Chromadorea</taxon>
        <taxon>Rhabditida</taxon>
        <taxon>Rhabditina</taxon>
        <taxon>Diplogasteromorpha</taxon>
        <taxon>Diplogasteroidea</taxon>
        <taxon>Neodiplogasteridae</taxon>
        <taxon>Pristionchus</taxon>
    </lineage>
</organism>
<reference evidence="3" key="1">
    <citation type="submission" date="2022-10" db="EMBL/GenBank/DDBJ databases">
        <title>Genome assembly of Pristionchus species.</title>
        <authorList>
            <person name="Yoshida K."/>
            <person name="Sommer R.J."/>
        </authorList>
    </citation>
    <scope>NUCLEOTIDE SEQUENCE [LARGE SCALE GENOMIC DNA]</scope>
    <source>
        <strain evidence="3">RS5460</strain>
    </source>
</reference>
<proteinExistence type="predicted"/>
<feature type="non-terminal residue" evidence="2">
    <location>
        <position position="1"/>
    </location>
</feature>
<dbReference type="AlphaFoldDB" id="A0AAN5D3E3"/>
<keyword evidence="3" id="KW-1185">Reference proteome</keyword>
<evidence type="ECO:0000313" key="2">
    <source>
        <dbReference type="EMBL" id="GMR54982.1"/>
    </source>
</evidence>
<dbReference type="EMBL" id="BTRK01000005">
    <property type="protein sequence ID" value="GMR54982.1"/>
    <property type="molecule type" value="Genomic_DNA"/>
</dbReference>
<evidence type="ECO:0000256" key="1">
    <source>
        <dbReference type="SAM" id="Coils"/>
    </source>
</evidence>
<feature type="non-terminal residue" evidence="2">
    <location>
        <position position="93"/>
    </location>
</feature>
<accession>A0AAN5D3E3</accession>
<evidence type="ECO:0000313" key="3">
    <source>
        <dbReference type="Proteomes" id="UP001328107"/>
    </source>
</evidence>
<name>A0AAN5D3E3_9BILA</name>
<comment type="caution">
    <text evidence="2">The sequence shown here is derived from an EMBL/GenBank/DDBJ whole genome shotgun (WGS) entry which is preliminary data.</text>
</comment>
<gene>
    <name evidence="2" type="ORF">PMAYCL1PPCAC_25177</name>
</gene>
<feature type="coiled-coil region" evidence="1">
    <location>
        <begin position="17"/>
        <end position="51"/>
    </location>
</feature>
<protein>
    <submittedName>
        <fullName evidence="2">Uncharacterized protein</fullName>
    </submittedName>
</protein>
<sequence>EIEKGREKMNWFKDDFSKILERKDQHMRELIQKLETELDNKREAFKQFKFDNAVALKGKDKKILGLQKERDKLRTAVDQKQISLGDSLAKNHK</sequence>
<dbReference type="Proteomes" id="UP001328107">
    <property type="component" value="Unassembled WGS sequence"/>
</dbReference>
<keyword evidence="1" id="KW-0175">Coiled coil</keyword>